<comment type="similarity">
    <text evidence="2 6">Belongs to the GDT1 family.</text>
</comment>
<evidence type="ECO:0000256" key="3">
    <source>
        <dbReference type="ARBA" id="ARBA00022692"/>
    </source>
</evidence>
<name>A0AA36MH44_9DINO</name>
<dbReference type="GO" id="GO:0016020">
    <property type="term" value="C:membrane"/>
    <property type="evidence" value="ECO:0007669"/>
    <property type="project" value="UniProtKB-SubCell"/>
</dbReference>
<protein>
    <recommendedName>
        <fullName evidence="6">GDT1 family protein</fullName>
    </recommendedName>
</protein>
<evidence type="ECO:0000256" key="2">
    <source>
        <dbReference type="ARBA" id="ARBA00009190"/>
    </source>
</evidence>
<evidence type="ECO:0000256" key="6">
    <source>
        <dbReference type="RuleBase" id="RU365102"/>
    </source>
</evidence>
<dbReference type="InterPro" id="IPR001727">
    <property type="entry name" value="GDT1-like"/>
</dbReference>
<comment type="caution">
    <text evidence="7">The sequence shown here is derived from an EMBL/GenBank/DDBJ whole genome shotgun (WGS) entry which is preliminary data.</text>
</comment>
<dbReference type="AlphaFoldDB" id="A0AA36MH44"/>
<evidence type="ECO:0000313" key="8">
    <source>
        <dbReference type="Proteomes" id="UP001178507"/>
    </source>
</evidence>
<dbReference type="PANTHER" id="PTHR12608:SF1">
    <property type="entry name" value="TRANSMEMBRANE PROTEIN 165"/>
    <property type="match status" value="1"/>
</dbReference>
<feature type="transmembrane region" description="Helical" evidence="6">
    <location>
        <begin position="28"/>
        <end position="49"/>
    </location>
</feature>
<feature type="transmembrane region" description="Helical" evidence="6">
    <location>
        <begin position="61"/>
        <end position="81"/>
    </location>
</feature>
<organism evidence="7 8">
    <name type="scientific">Effrenium voratum</name>
    <dbReference type="NCBI Taxonomy" id="2562239"/>
    <lineage>
        <taxon>Eukaryota</taxon>
        <taxon>Sar</taxon>
        <taxon>Alveolata</taxon>
        <taxon>Dinophyceae</taxon>
        <taxon>Suessiales</taxon>
        <taxon>Symbiodiniaceae</taxon>
        <taxon>Effrenium</taxon>
    </lineage>
</organism>
<keyword evidence="8" id="KW-1185">Reference proteome</keyword>
<dbReference type="EMBL" id="CAUJNA010000061">
    <property type="protein sequence ID" value="CAJ1371206.1"/>
    <property type="molecule type" value="Genomic_DNA"/>
</dbReference>
<keyword evidence="3 6" id="KW-0812">Transmembrane</keyword>
<reference evidence="7" key="1">
    <citation type="submission" date="2023-08" db="EMBL/GenBank/DDBJ databases">
        <authorList>
            <person name="Chen Y."/>
            <person name="Shah S."/>
            <person name="Dougan E. K."/>
            <person name="Thang M."/>
            <person name="Chan C."/>
        </authorList>
    </citation>
    <scope>NUCLEOTIDE SEQUENCE</scope>
</reference>
<dbReference type="GO" id="GO:0046873">
    <property type="term" value="F:metal ion transmembrane transporter activity"/>
    <property type="evidence" value="ECO:0007669"/>
    <property type="project" value="InterPro"/>
</dbReference>
<evidence type="ECO:0000313" key="7">
    <source>
        <dbReference type="EMBL" id="CAJ1371206.1"/>
    </source>
</evidence>
<dbReference type="PANTHER" id="PTHR12608">
    <property type="entry name" value="TRANSMEMBRANE PROTEIN HTP-1 RELATED"/>
    <property type="match status" value="1"/>
</dbReference>
<keyword evidence="5 6" id="KW-0472">Membrane</keyword>
<gene>
    <name evidence="7" type="ORF">EVOR1521_LOCUS1574</name>
</gene>
<evidence type="ECO:0000256" key="4">
    <source>
        <dbReference type="ARBA" id="ARBA00022989"/>
    </source>
</evidence>
<dbReference type="Proteomes" id="UP001178507">
    <property type="component" value="Unassembled WGS sequence"/>
</dbReference>
<accession>A0AA36MH44</accession>
<keyword evidence="4 6" id="KW-1133">Transmembrane helix</keyword>
<sequence>MGWVLIFLAEWGDRSMLATITLASTKSALGVFIGGCLGHLVAGTLAVVSGHYLEEHVSDRVVKLVGGVLFIGFGLTTLLNIY</sequence>
<comment type="caution">
    <text evidence="6">Lacks conserved residue(s) required for the propagation of feature annotation.</text>
</comment>
<dbReference type="Pfam" id="PF01169">
    <property type="entry name" value="GDT1"/>
    <property type="match status" value="1"/>
</dbReference>
<evidence type="ECO:0000256" key="5">
    <source>
        <dbReference type="ARBA" id="ARBA00023136"/>
    </source>
</evidence>
<comment type="subcellular location">
    <subcellularLocation>
        <location evidence="1 6">Membrane</location>
        <topology evidence="1 6">Multi-pass membrane protein</topology>
    </subcellularLocation>
</comment>
<proteinExistence type="inferred from homology"/>
<evidence type="ECO:0000256" key="1">
    <source>
        <dbReference type="ARBA" id="ARBA00004141"/>
    </source>
</evidence>